<name>D2R0V9_PIRSD</name>
<evidence type="ECO:0000313" key="3">
    <source>
        <dbReference type="Proteomes" id="UP000001887"/>
    </source>
</evidence>
<dbReference type="Proteomes" id="UP000001887">
    <property type="component" value="Chromosome"/>
</dbReference>
<reference evidence="2 3" key="1">
    <citation type="journal article" date="2009" name="Stand. Genomic Sci.">
        <title>Complete genome sequence of Pirellula staleyi type strain (ATCC 27377).</title>
        <authorList>
            <person name="Clum A."/>
            <person name="Tindall B.J."/>
            <person name="Sikorski J."/>
            <person name="Ivanova N."/>
            <person name="Mavrommatis K."/>
            <person name="Lucas S."/>
            <person name="Glavina del Rio T."/>
            <person name="Nolan M."/>
            <person name="Chen F."/>
            <person name="Tice H."/>
            <person name="Pitluck S."/>
            <person name="Cheng J.F."/>
            <person name="Chertkov O."/>
            <person name="Brettin T."/>
            <person name="Han C."/>
            <person name="Detter J.C."/>
            <person name="Kuske C."/>
            <person name="Bruce D."/>
            <person name="Goodwin L."/>
            <person name="Ovchinikova G."/>
            <person name="Pati A."/>
            <person name="Mikhailova N."/>
            <person name="Chen A."/>
            <person name="Palaniappan K."/>
            <person name="Land M."/>
            <person name="Hauser L."/>
            <person name="Chang Y.J."/>
            <person name="Jeffries C.D."/>
            <person name="Chain P."/>
            <person name="Rohde M."/>
            <person name="Goker M."/>
            <person name="Bristow J."/>
            <person name="Eisen J.A."/>
            <person name="Markowitz V."/>
            <person name="Hugenholtz P."/>
            <person name="Kyrpides N.C."/>
            <person name="Klenk H.P."/>
            <person name="Lapidus A."/>
        </authorList>
    </citation>
    <scope>NUCLEOTIDE SEQUENCE [LARGE SCALE GENOMIC DNA]</scope>
    <source>
        <strain evidence="3">ATCC 27377 / DSM 6068 / ICPB 4128</strain>
    </source>
</reference>
<keyword evidence="1" id="KW-1133">Transmembrane helix</keyword>
<evidence type="ECO:0000313" key="2">
    <source>
        <dbReference type="EMBL" id="ADB16707.1"/>
    </source>
</evidence>
<dbReference type="eggNOG" id="ENOG5033CD5">
    <property type="taxonomic scope" value="Bacteria"/>
</dbReference>
<protein>
    <submittedName>
        <fullName evidence="2">Uncharacterized protein</fullName>
    </submittedName>
</protein>
<proteinExistence type="predicted"/>
<keyword evidence="1" id="KW-0472">Membrane</keyword>
<keyword evidence="1" id="KW-0812">Transmembrane</keyword>
<dbReference type="HOGENOM" id="CLU_2602987_0_0_0"/>
<sequence length="79" mass="8659">MWRAFFLALGIFACILGAECMVVDSFVMAGENKTEQPASLFNAPPPTQPRIFTPAEWAPWTLLSTGAVVILYSLTLNKP</sequence>
<organism evidence="2 3">
    <name type="scientific">Pirellula staleyi (strain ATCC 27377 / DSM 6068 / ICPB 4128)</name>
    <name type="common">Pirella staleyi</name>
    <dbReference type="NCBI Taxonomy" id="530564"/>
    <lineage>
        <taxon>Bacteria</taxon>
        <taxon>Pseudomonadati</taxon>
        <taxon>Planctomycetota</taxon>
        <taxon>Planctomycetia</taxon>
        <taxon>Pirellulales</taxon>
        <taxon>Pirellulaceae</taxon>
        <taxon>Pirellula</taxon>
    </lineage>
</organism>
<dbReference type="KEGG" id="psl:Psta_2033"/>
<feature type="transmembrane region" description="Helical" evidence="1">
    <location>
        <begin position="57"/>
        <end position="76"/>
    </location>
</feature>
<keyword evidence="3" id="KW-1185">Reference proteome</keyword>
<dbReference type="AlphaFoldDB" id="D2R0V9"/>
<dbReference type="EMBL" id="CP001848">
    <property type="protein sequence ID" value="ADB16707.1"/>
    <property type="molecule type" value="Genomic_DNA"/>
</dbReference>
<evidence type="ECO:0000256" key="1">
    <source>
        <dbReference type="SAM" id="Phobius"/>
    </source>
</evidence>
<dbReference type="OrthoDB" id="280018at2"/>
<accession>D2R0V9</accession>
<gene>
    <name evidence="2" type="ordered locus">Psta_2033</name>
</gene>